<dbReference type="PANTHER" id="PTHR38592">
    <property type="entry name" value="BLL4819 PROTEIN"/>
    <property type="match status" value="1"/>
</dbReference>
<keyword evidence="2" id="KW-0472">Membrane</keyword>
<dbReference type="STRING" id="366533.SAMN05444339_10628"/>
<keyword evidence="2" id="KW-0812">Transmembrane</keyword>
<dbReference type="EMBL" id="FQUE01000006">
    <property type="protein sequence ID" value="SHF42265.1"/>
    <property type="molecule type" value="Genomic_DNA"/>
</dbReference>
<protein>
    <recommendedName>
        <fullName evidence="5">OpgC protein</fullName>
    </recommendedName>
</protein>
<feature type="transmembrane region" description="Helical" evidence="2">
    <location>
        <begin position="67"/>
        <end position="85"/>
    </location>
</feature>
<evidence type="ECO:0000313" key="3">
    <source>
        <dbReference type="EMBL" id="SHF42265.1"/>
    </source>
</evidence>
<feature type="transmembrane region" description="Helical" evidence="2">
    <location>
        <begin position="367"/>
        <end position="384"/>
    </location>
</feature>
<dbReference type="InterPro" id="IPR014550">
    <property type="entry name" value="UCP028704_OpgC"/>
</dbReference>
<name>A0A1M5BIH6_LOKAT</name>
<accession>A0A1M5BIH6</accession>
<keyword evidence="4" id="KW-1185">Reference proteome</keyword>
<feature type="compositionally biased region" description="Polar residues" evidence="1">
    <location>
        <begin position="408"/>
        <end position="420"/>
    </location>
</feature>
<dbReference type="Pfam" id="PF10129">
    <property type="entry name" value="OpgC_C"/>
    <property type="match status" value="1"/>
</dbReference>
<dbReference type="PIRSF" id="PIRSF028704">
    <property type="entry name" value="UPC028704"/>
    <property type="match status" value="1"/>
</dbReference>
<dbReference type="OrthoDB" id="9775975at2"/>
<organism evidence="3 4">
    <name type="scientific">Loktanella atrilutea</name>
    <dbReference type="NCBI Taxonomy" id="366533"/>
    <lineage>
        <taxon>Bacteria</taxon>
        <taxon>Pseudomonadati</taxon>
        <taxon>Pseudomonadota</taxon>
        <taxon>Alphaproteobacteria</taxon>
        <taxon>Rhodobacterales</taxon>
        <taxon>Roseobacteraceae</taxon>
        <taxon>Loktanella</taxon>
    </lineage>
</organism>
<feature type="transmembrane region" description="Helical" evidence="2">
    <location>
        <begin position="249"/>
        <end position="267"/>
    </location>
</feature>
<feature type="transmembrane region" description="Helical" evidence="2">
    <location>
        <begin position="339"/>
        <end position="361"/>
    </location>
</feature>
<feature type="region of interest" description="Disordered" evidence="1">
    <location>
        <begin position="393"/>
        <end position="420"/>
    </location>
</feature>
<evidence type="ECO:0008006" key="5">
    <source>
        <dbReference type="Google" id="ProtNLM"/>
    </source>
</evidence>
<dbReference type="PANTHER" id="PTHR38592:SF3">
    <property type="entry name" value="BLL4819 PROTEIN"/>
    <property type="match status" value="1"/>
</dbReference>
<dbReference type="AlphaFoldDB" id="A0A1M5BIH6"/>
<feature type="transmembrane region" description="Helical" evidence="2">
    <location>
        <begin position="220"/>
        <end position="237"/>
    </location>
</feature>
<proteinExistence type="predicted"/>
<keyword evidence="2" id="KW-1133">Transmembrane helix</keyword>
<feature type="transmembrane region" description="Helical" evidence="2">
    <location>
        <begin position="306"/>
        <end position="327"/>
    </location>
</feature>
<evidence type="ECO:0000256" key="2">
    <source>
        <dbReference type="SAM" id="Phobius"/>
    </source>
</evidence>
<dbReference type="RefSeq" id="WP_084114396.1">
    <property type="nucleotide sequence ID" value="NZ_FQUE01000006.1"/>
</dbReference>
<dbReference type="Proteomes" id="UP000183987">
    <property type="component" value="Unassembled WGS sequence"/>
</dbReference>
<gene>
    <name evidence="3" type="ORF">SAMN05444339_10628</name>
</gene>
<feature type="transmembrane region" description="Helical" evidence="2">
    <location>
        <begin position="106"/>
        <end position="127"/>
    </location>
</feature>
<feature type="transmembrane region" description="Helical" evidence="2">
    <location>
        <begin position="162"/>
        <end position="183"/>
    </location>
</feature>
<evidence type="ECO:0000313" key="4">
    <source>
        <dbReference type="Proteomes" id="UP000183987"/>
    </source>
</evidence>
<evidence type="ECO:0000256" key="1">
    <source>
        <dbReference type="SAM" id="MobiDB-lite"/>
    </source>
</evidence>
<sequence length="420" mass="45567">MAQSPARPDAKLIPIRQGLIAPSRPRDPRIDAFRGLALMMIVIDHMPGNPWENITVRNIGFSDAAEAFFIMSGIAAGIAYSPGVARWLSREGRLWDAIAPMWRRAWTLYTVQILLSVLALALFAWSATTFYRAEFREMHGLSLIYDKTGPALLGLATLRYQLGYVNILPSYIVLLIGAPFVLAAAVRAPWLTLAASAALWLVAGQQGWNIPYAPGGGNWFLSPAAWQFIFVVGLVIGVRHRNDRRLVPVSRPAFAVALALLVFAFAWRHMPGLAEVMNHKMAQLGALGAPRNVVSHDKTILALPRLLHMLLLVYVLSCLPVVTRLCASRAAGPLRLMGGHGLLVFGLGTMLSLSGQILMIAEGDMPVLPWILPPIAVLICYVAARMADAARASRPPRLRQTGAAGQGDATTPTKGATSLR</sequence>
<reference evidence="4" key="1">
    <citation type="submission" date="2016-11" db="EMBL/GenBank/DDBJ databases">
        <authorList>
            <person name="Varghese N."/>
            <person name="Submissions S."/>
        </authorList>
    </citation>
    <scope>NUCLEOTIDE SEQUENCE [LARGE SCALE GENOMIC DNA]</scope>
    <source>
        <strain evidence="4">DSM 29326</strain>
    </source>
</reference>